<sequence>MELRHLRYFLAVAKEGNITRAAQQLHIGQPPLSQQIKSLEDELGVKLFQRTPHGVVLTPAGQAFEVQAAYVLEQAEHAKKTARRAAQGEIGQLRLGFTGSAPFNPVVPAAINALKKLFPAVELTMEEANTPQLLQGLVEQRLDAAFIRPAFYAPEGLQFYRLADEPMKIALPSTHVLVRKKYLKAKDLMDESFILVPGPPGTTLYSEVFELCHAQGFSPRISQPAPQISSVINLVAAGLGISIVPASLSQIRLKGVCYKDFVPPAPIAQLAFAWLDQNNGVVRRLLEIVQRLQQGN</sequence>
<dbReference type="Gene3D" id="3.40.190.10">
    <property type="entry name" value="Periplasmic binding protein-like II"/>
    <property type="match status" value="2"/>
</dbReference>
<evidence type="ECO:0000256" key="1">
    <source>
        <dbReference type="ARBA" id="ARBA00009437"/>
    </source>
</evidence>
<dbReference type="GO" id="GO:0003700">
    <property type="term" value="F:DNA-binding transcription factor activity"/>
    <property type="evidence" value="ECO:0007669"/>
    <property type="project" value="InterPro"/>
</dbReference>
<evidence type="ECO:0000256" key="2">
    <source>
        <dbReference type="ARBA" id="ARBA00023015"/>
    </source>
</evidence>
<dbReference type="RefSeq" id="WP_126979371.1">
    <property type="nucleotide sequence ID" value="NZ_PQSP01000002.1"/>
</dbReference>
<dbReference type="OrthoDB" id="5292387at2"/>
<dbReference type="EMBL" id="PQSP01000002">
    <property type="protein sequence ID" value="RUS67383.1"/>
    <property type="molecule type" value="Genomic_DNA"/>
</dbReference>
<dbReference type="Pfam" id="PF03466">
    <property type="entry name" value="LysR_substrate"/>
    <property type="match status" value="1"/>
</dbReference>
<protein>
    <submittedName>
        <fullName evidence="6">HTH-type transcriptional regulator BenM</fullName>
    </submittedName>
</protein>
<dbReference type="InterPro" id="IPR005119">
    <property type="entry name" value="LysR_subst-bd"/>
</dbReference>
<dbReference type="SUPFAM" id="SSF46785">
    <property type="entry name" value="Winged helix' DNA-binding domain"/>
    <property type="match status" value="1"/>
</dbReference>
<dbReference type="GO" id="GO:0003677">
    <property type="term" value="F:DNA binding"/>
    <property type="evidence" value="ECO:0007669"/>
    <property type="project" value="UniProtKB-KW"/>
</dbReference>
<dbReference type="GO" id="GO:0032993">
    <property type="term" value="C:protein-DNA complex"/>
    <property type="evidence" value="ECO:0007669"/>
    <property type="project" value="TreeGrafter"/>
</dbReference>
<evidence type="ECO:0000313" key="6">
    <source>
        <dbReference type="EMBL" id="RUS67383.1"/>
    </source>
</evidence>
<evidence type="ECO:0000256" key="4">
    <source>
        <dbReference type="ARBA" id="ARBA00023163"/>
    </source>
</evidence>
<dbReference type="PROSITE" id="PS50931">
    <property type="entry name" value="HTH_LYSR"/>
    <property type="match status" value="1"/>
</dbReference>
<comment type="caution">
    <text evidence="6">The sequence shown here is derived from an EMBL/GenBank/DDBJ whole genome shotgun (WGS) entry which is preliminary data.</text>
</comment>
<dbReference type="FunFam" id="1.10.10.10:FF:000001">
    <property type="entry name" value="LysR family transcriptional regulator"/>
    <property type="match status" value="1"/>
</dbReference>
<keyword evidence="7" id="KW-1185">Reference proteome</keyword>
<dbReference type="InterPro" id="IPR036388">
    <property type="entry name" value="WH-like_DNA-bd_sf"/>
</dbReference>
<dbReference type="InterPro" id="IPR000847">
    <property type="entry name" value="LysR_HTH_N"/>
</dbReference>
<keyword evidence="4" id="KW-0804">Transcription</keyword>
<dbReference type="Proteomes" id="UP000286947">
    <property type="component" value="Unassembled WGS sequence"/>
</dbReference>
<gene>
    <name evidence="6" type="primary">benM_1</name>
    <name evidence="6" type="ORF">CUZ56_01328</name>
</gene>
<dbReference type="PANTHER" id="PTHR30346:SF30">
    <property type="entry name" value="SMALL NEUTRAL PROTEASE REGULATORY PROTEIN"/>
    <property type="match status" value="1"/>
</dbReference>
<dbReference type="PANTHER" id="PTHR30346">
    <property type="entry name" value="TRANSCRIPTIONAL DUAL REGULATOR HCAR-RELATED"/>
    <property type="match status" value="1"/>
</dbReference>
<dbReference type="AlphaFoldDB" id="A0A433SF64"/>
<evidence type="ECO:0000313" key="7">
    <source>
        <dbReference type="Proteomes" id="UP000286947"/>
    </source>
</evidence>
<name>A0A433SF64_9BURK</name>
<keyword evidence="3" id="KW-0238">DNA-binding</keyword>
<dbReference type="SUPFAM" id="SSF53850">
    <property type="entry name" value="Periplasmic binding protein-like II"/>
    <property type="match status" value="1"/>
</dbReference>
<dbReference type="CDD" id="cd08451">
    <property type="entry name" value="PBP2_BudR"/>
    <property type="match status" value="1"/>
</dbReference>
<dbReference type="InterPro" id="IPR036390">
    <property type="entry name" value="WH_DNA-bd_sf"/>
</dbReference>
<reference evidence="6 7" key="1">
    <citation type="submission" date="2018-01" db="EMBL/GenBank/DDBJ databases">
        <title>Saezia sanguinis gen. nov., sp. nov., in the order Burkholderiales isolated from human blood.</title>
        <authorList>
            <person name="Medina-Pascual M.J."/>
            <person name="Valdezate S."/>
            <person name="Monzon S."/>
            <person name="Cuesta I."/>
            <person name="Carrasco G."/>
            <person name="Villalon P."/>
            <person name="Saez-Nieto J.A."/>
        </authorList>
    </citation>
    <scope>NUCLEOTIDE SEQUENCE [LARGE SCALE GENOMIC DNA]</scope>
    <source>
        <strain evidence="6 7">CNM695-12</strain>
    </source>
</reference>
<proteinExistence type="inferred from homology"/>
<dbReference type="Gene3D" id="1.10.10.10">
    <property type="entry name" value="Winged helix-like DNA-binding domain superfamily/Winged helix DNA-binding domain"/>
    <property type="match status" value="1"/>
</dbReference>
<accession>A0A433SF64</accession>
<dbReference type="PRINTS" id="PR00039">
    <property type="entry name" value="HTHLYSR"/>
</dbReference>
<feature type="domain" description="HTH lysR-type" evidence="5">
    <location>
        <begin position="1"/>
        <end position="58"/>
    </location>
</feature>
<comment type="similarity">
    <text evidence="1">Belongs to the LysR transcriptional regulatory family.</text>
</comment>
<dbReference type="InterPro" id="IPR037410">
    <property type="entry name" value="BudR_PBP2"/>
</dbReference>
<evidence type="ECO:0000256" key="3">
    <source>
        <dbReference type="ARBA" id="ARBA00023125"/>
    </source>
</evidence>
<keyword evidence="2" id="KW-0805">Transcription regulation</keyword>
<organism evidence="6 7">
    <name type="scientific">Saezia sanguinis</name>
    <dbReference type="NCBI Taxonomy" id="1965230"/>
    <lineage>
        <taxon>Bacteria</taxon>
        <taxon>Pseudomonadati</taxon>
        <taxon>Pseudomonadota</taxon>
        <taxon>Betaproteobacteria</taxon>
        <taxon>Burkholderiales</taxon>
        <taxon>Saeziaceae</taxon>
        <taxon>Saezia</taxon>
    </lineage>
</organism>
<dbReference type="Pfam" id="PF00126">
    <property type="entry name" value="HTH_1"/>
    <property type="match status" value="1"/>
</dbReference>
<evidence type="ECO:0000259" key="5">
    <source>
        <dbReference type="PROSITE" id="PS50931"/>
    </source>
</evidence>